<evidence type="ECO:0000313" key="1">
    <source>
        <dbReference type="EMBL" id="THH01372.1"/>
    </source>
</evidence>
<accession>A0A4S4KRU6</accession>
<sequence length="230" mass="25308">MITHNGGLPGFLTFTAFFPYDGFGVVAMVNSDAGYEVLQAAGYSLVHNVLGFEPPTSQNWASSLSPMYHSMPVREDSTQSYPEPELPLEAYEGTYSDPGYGAFTLCSPMSTSNYCWGVLTTFATVLTHNDTPGLYAAWPRVWTSHLQIIPVEGNRFDLQAFTIFPEGYGKDKAPFVARIDGGYRYSGEFIVKGGKVQGLAFPDGLDAEPLPNADRDRPLEETAIVYFERV</sequence>
<name>A0A4S4KRU6_9APHY</name>
<gene>
    <name evidence="1" type="ORF">EW026_g1302</name>
</gene>
<evidence type="ECO:0008006" key="3">
    <source>
        <dbReference type="Google" id="ProtNLM"/>
    </source>
</evidence>
<reference evidence="1 2" key="1">
    <citation type="submission" date="2019-02" db="EMBL/GenBank/DDBJ databases">
        <title>Genome sequencing of the rare red list fungi Phlebia centrifuga.</title>
        <authorList>
            <person name="Buettner E."/>
            <person name="Kellner H."/>
        </authorList>
    </citation>
    <scope>NUCLEOTIDE SEQUENCE [LARGE SCALE GENOMIC DNA]</scope>
    <source>
        <strain evidence="1 2">DSM 108282</strain>
    </source>
</reference>
<protein>
    <recommendedName>
        <fullName evidence="3">Beta-lactamase-related domain-containing protein</fullName>
    </recommendedName>
</protein>
<dbReference type="Proteomes" id="UP000309038">
    <property type="component" value="Unassembled WGS sequence"/>
</dbReference>
<dbReference type="AlphaFoldDB" id="A0A4S4KRU6"/>
<keyword evidence="2" id="KW-1185">Reference proteome</keyword>
<dbReference type="EMBL" id="SGPJ01000025">
    <property type="protein sequence ID" value="THH01372.1"/>
    <property type="molecule type" value="Genomic_DNA"/>
</dbReference>
<proteinExistence type="predicted"/>
<comment type="caution">
    <text evidence="1">The sequence shown here is derived from an EMBL/GenBank/DDBJ whole genome shotgun (WGS) entry which is preliminary data.</text>
</comment>
<organism evidence="1 2">
    <name type="scientific">Hermanssonia centrifuga</name>
    <dbReference type="NCBI Taxonomy" id="98765"/>
    <lineage>
        <taxon>Eukaryota</taxon>
        <taxon>Fungi</taxon>
        <taxon>Dikarya</taxon>
        <taxon>Basidiomycota</taxon>
        <taxon>Agaricomycotina</taxon>
        <taxon>Agaricomycetes</taxon>
        <taxon>Polyporales</taxon>
        <taxon>Meruliaceae</taxon>
        <taxon>Hermanssonia</taxon>
    </lineage>
</organism>
<evidence type="ECO:0000313" key="2">
    <source>
        <dbReference type="Proteomes" id="UP000309038"/>
    </source>
</evidence>